<gene>
    <name evidence="3" type="ORF">DB32_006140</name>
</gene>
<evidence type="ECO:0000313" key="4">
    <source>
        <dbReference type="Proteomes" id="UP000034883"/>
    </source>
</evidence>
<dbReference type="STRING" id="927083.DB32_006140"/>
<organism evidence="3 4">
    <name type="scientific">Sandaracinus amylolyticus</name>
    <dbReference type="NCBI Taxonomy" id="927083"/>
    <lineage>
        <taxon>Bacteria</taxon>
        <taxon>Pseudomonadati</taxon>
        <taxon>Myxococcota</taxon>
        <taxon>Polyangia</taxon>
        <taxon>Polyangiales</taxon>
        <taxon>Sandaracinaceae</taxon>
        <taxon>Sandaracinus</taxon>
    </lineage>
</organism>
<dbReference type="GO" id="GO:0016887">
    <property type="term" value="F:ATP hydrolysis activity"/>
    <property type="evidence" value="ECO:0007669"/>
    <property type="project" value="InterPro"/>
</dbReference>
<dbReference type="InterPro" id="IPR027417">
    <property type="entry name" value="P-loop_NTPase"/>
</dbReference>
<name>A0A0F6YKN2_9BACT</name>
<accession>A0A0F6YKN2</accession>
<reference evidence="3 4" key="1">
    <citation type="submission" date="2015-03" db="EMBL/GenBank/DDBJ databases">
        <title>Genome assembly of Sandaracinus amylolyticus DSM 53668.</title>
        <authorList>
            <person name="Sharma G."/>
            <person name="Subramanian S."/>
        </authorList>
    </citation>
    <scope>NUCLEOTIDE SEQUENCE [LARGE SCALE GENOMIC DNA]</scope>
    <source>
        <strain evidence="3 4">DSM 53668</strain>
    </source>
</reference>
<dbReference type="Pfam" id="PF13401">
    <property type="entry name" value="AAA_22"/>
    <property type="match status" value="1"/>
</dbReference>
<protein>
    <submittedName>
        <fullName evidence="3">Signal transduction response regulator / Disease resistance domain-containing protein</fullName>
    </submittedName>
</protein>
<dbReference type="Proteomes" id="UP000034883">
    <property type="component" value="Chromosome"/>
</dbReference>
<dbReference type="SUPFAM" id="SSF48452">
    <property type="entry name" value="TPR-like"/>
    <property type="match status" value="1"/>
</dbReference>
<dbReference type="Gene3D" id="1.25.40.10">
    <property type="entry name" value="Tetratricopeptide repeat domain"/>
    <property type="match status" value="1"/>
</dbReference>
<dbReference type="InterPro" id="IPR049945">
    <property type="entry name" value="AAA_22"/>
</dbReference>
<dbReference type="PANTHER" id="PTHR47691:SF3">
    <property type="entry name" value="HTH-TYPE TRANSCRIPTIONAL REGULATOR RV0890C-RELATED"/>
    <property type="match status" value="1"/>
</dbReference>
<keyword evidence="4" id="KW-1185">Reference proteome</keyword>
<dbReference type="SUPFAM" id="SSF52540">
    <property type="entry name" value="P-loop containing nucleoside triphosphate hydrolases"/>
    <property type="match status" value="1"/>
</dbReference>
<proteinExistence type="predicted"/>
<evidence type="ECO:0000313" key="3">
    <source>
        <dbReference type="EMBL" id="AKF08991.1"/>
    </source>
</evidence>
<dbReference type="Pfam" id="PF25872">
    <property type="entry name" value="HTH_77"/>
    <property type="match status" value="1"/>
</dbReference>
<dbReference type="OrthoDB" id="9812579at2"/>
<feature type="domain" description="Winged helix-turn-helix" evidence="2">
    <location>
        <begin position="264"/>
        <end position="335"/>
    </location>
</feature>
<dbReference type="KEGG" id="samy:DB32_006140"/>
<dbReference type="InterPro" id="IPR011990">
    <property type="entry name" value="TPR-like_helical_dom_sf"/>
</dbReference>
<dbReference type="InterPro" id="IPR058852">
    <property type="entry name" value="HTH_77"/>
</dbReference>
<dbReference type="Gene3D" id="3.40.50.300">
    <property type="entry name" value="P-loop containing nucleotide triphosphate hydrolases"/>
    <property type="match status" value="1"/>
</dbReference>
<sequence>MARGRERGRRSDLVGRDVELETGRALLADGARLLTIVGAPGIGKTRLARALLEDAPHRFVDLAAARDLGDTCAAVAAALDVRALSARSADDLAGAVHEALRTWSGGALVLDNVEQVVDVTASNIERWASASAAPLIVTSREPLRVPAERCLPLAPLSVPASDDHDPERILAADAVRVLLARARARRPSFAPSDSEARDLAAIARAVDGIPLALELCAAQLWLLGVHGVRERVESGIGVLGSAVRAGVDRHGTLAAAIAWSWDLLSEAERDALARLSIARGGLDLEAAIALLERSEADTLAVLHALHDRSVLLVEERDGRARYRAYEPVRAFVSERAELGAARARHATHFAARAIRDGARASSVVRRALLADVENVLAACDHLVDPRSETSDAALGASALAAIAPIYTEGHHGPIDRYLERLDRGGEVIGERDAGARGRVELARGTVRSLRWEIAEADARLEAARTWAERARDRSTCAEAWLRTARLRSIERRHDAAADALARARGAIEVGVDPAIDALHAFEHGSSLLVQRRLDEAHASLARASALYGSLGDAAREARAAANAALALMHAGRGDEAVETADAALAAARREGLRRAECEVLAVRANALLEVGRIADAELAIEESLAIARAIALHSFHAAVRGVLAYVRLFQGRFADALPLIHDTEAAYRASGDRDRAAIAAAIQAIAAGALGRDALARERLAAVRAVDSAAVAEVAEIAEAHVALVLARGDDAIERAASRARALAAPASSHTSDARLLRTLLARAIPELAADLEVGVDARWFRVAGGPEVELLRKRAVRLILDALVAARLESPGVALSTDTLFRVGWPGERASESSAKNRVNVTLTRLKDLGLRPLLQSRDDGVLIPPGVKVAICNER</sequence>
<dbReference type="EMBL" id="CP011125">
    <property type="protein sequence ID" value="AKF08991.1"/>
    <property type="molecule type" value="Genomic_DNA"/>
</dbReference>
<evidence type="ECO:0000259" key="2">
    <source>
        <dbReference type="Pfam" id="PF25872"/>
    </source>
</evidence>
<dbReference type="AlphaFoldDB" id="A0A0F6YKN2"/>
<dbReference type="RefSeq" id="WP_053236083.1">
    <property type="nucleotide sequence ID" value="NZ_CP011125.1"/>
</dbReference>
<evidence type="ECO:0000259" key="1">
    <source>
        <dbReference type="Pfam" id="PF13401"/>
    </source>
</evidence>
<dbReference type="PANTHER" id="PTHR47691">
    <property type="entry name" value="REGULATOR-RELATED"/>
    <property type="match status" value="1"/>
</dbReference>
<feature type="domain" description="ORC1/DEAH AAA+ ATPase" evidence="1">
    <location>
        <begin position="30"/>
        <end position="121"/>
    </location>
</feature>